<accession>B8H8W0</accession>
<dbReference type="InterPro" id="IPR001173">
    <property type="entry name" value="Glyco_trans_2-like"/>
</dbReference>
<dbReference type="InterPro" id="IPR029044">
    <property type="entry name" value="Nucleotide-diphossugar_trans"/>
</dbReference>
<keyword evidence="2" id="KW-0808">Transferase</keyword>
<dbReference type="PANTHER" id="PTHR43685:SF2">
    <property type="entry name" value="GLYCOSYLTRANSFERASE 2-LIKE DOMAIN-CONTAINING PROTEIN"/>
    <property type="match status" value="1"/>
</dbReference>
<dbReference type="Proteomes" id="UP000002505">
    <property type="component" value="Chromosome"/>
</dbReference>
<dbReference type="RefSeq" id="WP_015939047.1">
    <property type="nucleotide sequence ID" value="NC_011886.1"/>
</dbReference>
<feature type="domain" description="Glycosyltransferase 2-like" evidence="1">
    <location>
        <begin position="30"/>
        <end position="198"/>
    </location>
</feature>
<keyword evidence="3" id="KW-1185">Reference proteome</keyword>
<dbReference type="Pfam" id="PF00535">
    <property type="entry name" value="Glycos_transf_2"/>
    <property type="match status" value="1"/>
</dbReference>
<dbReference type="STRING" id="452863.Achl_3903"/>
<dbReference type="KEGG" id="ach:Achl_3903"/>
<dbReference type="InterPro" id="IPR050834">
    <property type="entry name" value="Glycosyltransf_2"/>
</dbReference>
<dbReference type="AlphaFoldDB" id="B8H8W0"/>
<organism evidence="2 3">
    <name type="scientific">Pseudarthrobacter chlorophenolicus (strain ATCC 700700 / DSM 12829 / CIP 107037 / JCM 12360 / KCTC 9906 / NCIMB 13794 / A6)</name>
    <name type="common">Arthrobacter chlorophenolicus</name>
    <dbReference type="NCBI Taxonomy" id="452863"/>
    <lineage>
        <taxon>Bacteria</taxon>
        <taxon>Bacillati</taxon>
        <taxon>Actinomycetota</taxon>
        <taxon>Actinomycetes</taxon>
        <taxon>Micrococcales</taxon>
        <taxon>Micrococcaceae</taxon>
        <taxon>Pseudarthrobacter</taxon>
    </lineage>
</organism>
<sequence length="369" mass="41806">MTTLQEAPERVSQRIRIKPQKTRTYKPKVSVVIACYNYARYLPDAVQSCISQLDVDVEIIIVDDASTDNSRAVAELLRERHPNVSCIHRPDNGGPVEAFNDGARVATGEFLVRLDADDMLTPGSLGRATLVAQAFPSVGLVYGHPLHFSKLQLPSPRVRPTAWTVWPGREWLTDRCRSGKNVITSPEVLMRRSLLERYGYLSPLAHSHDMELWLRLSAFSDVAYIHGADQAWHREHAKSLSATHVDDVVDFRERVAAFRVLFEGPAGAHPDSTNLYALARRSLAKEALWKTRHELARGIQFSSLRTTWLDLSAAMDPAIISSPEWNRLHLQPAEWFLPPLLRPRAVALRLRGRIKSDLAWHRWHRTGVF</sequence>
<evidence type="ECO:0000259" key="1">
    <source>
        <dbReference type="Pfam" id="PF00535"/>
    </source>
</evidence>
<evidence type="ECO:0000313" key="2">
    <source>
        <dbReference type="EMBL" id="ACL41855.1"/>
    </source>
</evidence>
<dbReference type="SUPFAM" id="SSF53448">
    <property type="entry name" value="Nucleotide-diphospho-sugar transferases"/>
    <property type="match status" value="1"/>
</dbReference>
<name>B8H8W0_PSECP</name>
<dbReference type="PANTHER" id="PTHR43685">
    <property type="entry name" value="GLYCOSYLTRANSFERASE"/>
    <property type="match status" value="1"/>
</dbReference>
<evidence type="ECO:0000313" key="3">
    <source>
        <dbReference type="Proteomes" id="UP000002505"/>
    </source>
</evidence>
<dbReference type="GO" id="GO:0016740">
    <property type="term" value="F:transferase activity"/>
    <property type="evidence" value="ECO:0007669"/>
    <property type="project" value="UniProtKB-KW"/>
</dbReference>
<dbReference type="eggNOG" id="COG1215">
    <property type="taxonomic scope" value="Bacteria"/>
</dbReference>
<dbReference type="EMBL" id="CP001341">
    <property type="protein sequence ID" value="ACL41855.1"/>
    <property type="molecule type" value="Genomic_DNA"/>
</dbReference>
<protein>
    <submittedName>
        <fullName evidence="2">Glycosyl transferase family 2</fullName>
    </submittedName>
</protein>
<dbReference type="CAZy" id="GT2">
    <property type="family name" value="Glycosyltransferase Family 2"/>
</dbReference>
<gene>
    <name evidence="2" type="ordered locus">Achl_3903</name>
</gene>
<dbReference type="HOGENOM" id="CLU_025996_0_2_11"/>
<dbReference type="OrthoDB" id="4529776at2"/>
<reference evidence="2" key="1">
    <citation type="submission" date="2009-01" db="EMBL/GenBank/DDBJ databases">
        <title>Complete sequence of chromosome of Arthrobacter chlorophenolicus A6.</title>
        <authorList>
            <consortium name="US DOE Joint Genome Institute"/>
            <person name="Lucas S."/>
            <person name="Copeland A."/>
            <person name="Lapidus A."/>
            <person name="Glavina del Rio T."/>
            <person name="Tice H."/>
            <person name="Bruce D."/>
            <person name="Goodwin L."/>
            <person name="Pitluck S."/>
            <person name="Goltsman E."/>
            <person name="Clum A."/>
            <person name="Larimer F."/>
            <person name="Land M."/>
            <person name="Hauser L."/>
            <person name="Kyrpides N."/>
            <person name="Mikhailova N."/>
            <person name="Jansson J."/>
            <person name="Richardson P."/>
        </authorList>
    </citation>
    <scope>NUCLEOTIDE SEQUENCE [LARGE SCALE GENOMIC DNA]</scope>
    <source>
        <strain evidence="2">A6</strain>
    </source>
</reference>
<proteinExistence type="predicted"/>
<dbReference type="Gene3D" id="3.90.550.10">
    <property type="entry name" value="Spore Coat Polysaccharide Biosynthesis Protein SpsA, Chain A"/>
    <property type="match status" value="1"/>
</dbReference>